<evidence type="ECO:0000256" key="2">
    <source>
        <dbReference type="SAM" id="Phobius"/>
    </source>
</evidence>
<feature type="transmembrane region" description="Helical" evidence="2">
    <location>
        <begin position="52"/>
        <end position="72"/>
    </location>
</feature>
<keyword evidence="2" id="KW-0812">Transmembrane</keyword>
<dbReference type="Proteomes" id="UP000295781">
    <property type="component" value="Chromosome"/>
</dbReference>
<dbReference type="AlphaFoldDB" id="A0A4P2Q6D6"/>
<reference evidence="3 4" key="1">
    <citation type="submission" date="2015-09" db="EMBL/GenBank/DDBJ databases">
        <title>Sorangium comparison.</title>
        <authorList>
            <person name="Zaburannyi N."/>
            <person name="Bunk B."/>
            <person name="Overmann J."/>
            <person name="Mueller R."/>
        </authorList>
    </citation>
    <scope>NUCLEOTIDE SEQUENCE [LARGE SCALE GENOMIC DNA]</scope>
    <source>
        <strain evidence="3 4">So ceGT47</strain>
    </source>
</reference>
<sequence>MSAREEGARRPARRGGQRSEAERRARRALGGGGLLLLTGLALVGVGPSDAGMGLTVLALALLIYGIHSFGRLGPERHALDERAAPSSPPST</sequence>
<keyword evidence="2" id="KW-0472">Membrane</keyword>
<accession>A0A4P2Q6D6</accession>
<evidence type="ECO:0000313" key="4">
    <source>
        <dbReference type="Proteomes" id="UP000295781"/>
    </source>
</evidence>
<evidence type="ECO:0000313" key="3">
    <source>
        <dbReference type="EMBL" id="AUX24573.1"/>
    </source>
</evidence>
<organism evidence="3 4">
    <name type="scientific">Sorangium cellulosum</name>
    <name type="common">Polyangium cellulosum</name>
    <dbReference type="NCBI Taxonomy" id="56"/>
    <lineage>
        <taxon>Bacteria</taxon>
        <taxon>Pseudomonadati</taxon>
        <taxon>Myxococcota</taxon>
        <taxon>Polyangia</taxon>
        <taxon>Polyangiales</taxon>
        <taxon>Polyangiaceae</taxon>
        <taxon>Sorangium</taxon>
    </lineage>
</organism>
<feature type="region of interest" description="Disordered" evidence="1">
    <location>
        <begin position="1"/>
        <end position="25"/>
    </location>
</feature>
<name>A0A4P2Q6D6_SORCE</name>
<feature type="transmembrane region" description="Helical" evidence="2">
    <location>
        <begin position="28"/>
        <end position="46"/>
    </location>
</feature>
<dbReference type="OrthoDB" id="5526420at2"/>
<proteinExistence type="predicted"/>
<dbReference type="RefSeq" id="WP_129350833.1">
    <property type="nucleotide sequence ID" value="NZ_CP012670.1"/>
</dbReference>
<protein>
    <submittedName>
        <fullName evidence="3">Uncharacterized protein</fullName>
    </submittedName>
</protein>
<gene>
    <name evidence="3" type="ORF">SOCEGT47_051110</name>
</gene>
<dbReference type="EMBL" id="CP012670">
    <property type="protein sequence ID" value="AUX24573.1"/>
    <property type="molecule type" value="Genomic_DNA"/>
</dbReference>
<keyword evidence="2" id="KW-1133">Transmembrane helix</keyword>
<evidence type="ECO:0000256" key="1">
    <source>
        <dbReference type="SAM" id="MobiDB-lite"/>
    </source>
</evidence>